<dbReference type="PANTHER" id="PTHR37984:SF15">
    <property type="entry name" value="INTEGRASE CATALYTIC DOMAIN-CONTAINING PROTEIN"/>
    <property type="match status" value="1"/>
</dbReference>
<dbReference type="Pfam" id="PF17919">
    <property type="entry name" value="RT_RNaseH_2"/>
    <property type="match status" value="1"/>
</dbReference>
<evidence type="ECO:0000313" key="7">
    <source>
        <dbReference type="Ensembl" id="ENSDLAP00005038622.2"/>
    </source>
</evidence>
<dbReference type="GO" id="GO:0004523">
    <property type="term" value="F:RNA-DNA hybrid ribonuclease activity"/>
    <property type="evidence" value="ECO:0007669"/>
    <property type="project" value="UniProtKB-EC"/>
</dbReference>
<dbReference type="InterPro" id="IPR012337">
    <property type="entry name" value="RNaseH-like_sf"/>
</dbReference>
<dbReference type="Pfam" id="PF00665">
    <property type="entry name" value="rve"/>
    <property type="match status" value="1"/>
</dbReference>
<dbReference type="FunFam" id="3.10.20.370:FF:000001">
    <property type="entry name" value="Retrovirus-related Pol polyprotein from transposon 17.6-like protein"/>
    <property type="match status" value="1"/>
</dbReference>
<dbReference type="Gene3D" id="3.10.20.370">
    <property type="match status" value="1"/>
</dbReference>
<proteinExistence type="inferred from homology"/>
<dbReference type="GO" id="GO:0003676">
    <property type="term" value="F:nucleic acid binding"/>
    <property type="evidence" value="ECO:0007669"/>
    <property type="project" value="InterPro"/>
</dbReference>
<feature type="domain" description="Reverse transcriptase" evidence="5">
    <location>
        <begin position="322"/>
        <end position="501"/>
    </location>
</feature>
<dbReference type="PANTHER" id="PTHR37984">
    <property type="entry name" value="PROTEIN CBG26694"/>
    <property type="match status" value="1"/>
</dbReference>
<dbReference type="Gene3D" id="1.10.340.70">
    <property type="match status" value="1"/>
</dbReference>
<dbReference type="Ensembl" id="ENSDLAT00005041244.2">
    <property type="protein sequence ID" value="ENSDLAP00005038622.2"/>
    <property type="gene ID" value="ENSDLAG00005017259.2"/>
</dbReference>
<dbReference type="GO" id="GO:0015074">
    <property type="term" value="P:DNA integration"/>
    <property type="evidence" value="ECO:0007669"/>
    <property type="project" value="InterPro"/>
</dbReference>
<feature type="compositionally biased region" description="Basic and acidic residues" evidence="4">
    <location>
        <begin position="1317"/>
        <end position="1331"/>
    </location>
</feature>
<dbReference type="FunFam" id="3.10.10.10:FF:000004">
    <property type="entry name" value="Uncharacterized protein"/>
    <property type="match status" value="1"/>
</dbReference>
<feature type="domain" description="Integrase catalytic" evidence="6">
    <location>
        <begin position="967"/>
        <end position="1124"/>
    </location>
</feature>
<comment type="similarity">
    <text evidence="1">Belongs to the beta type-B retroviral polymerase family. HERV class-II K(HML-2) pol subfamily.</text>
</comment>
<dbReference type="Gene3D" id="3.30.420.10">
    <property type="entry name" value="Ribonuclease H-like superfamily/Ribonuclease H"/>
    <property type="match status" value="1"/>
</dbReference>
<dbReference type="Pfam" id="PF17921">
    <property type="entry name" value="Integrase_H2C2"/>
    <property type="match status" value="1"/>
</dbReference>
<dbReference type="SUPFAM" id="SSF56672">
    <property type="entry name" value="DNA/RNA polymerases"/>
    <property type="match status" value="1"/>
</dbReference>
<dbReference type="GeneTree" id="ENSGT01100000263500"/>
<sequence>MAFYQDHLSEHPIKPISDLLEVEGANGQNVPYLGYVETNIRFSKDFLETEPEIATLALFVPDLRSNSDIPLLIGTNTLDPLYEQHGEEPMSRWKSLPYGYQQVLKTLEVRRKQTESGKIGLVKLKGRTQEVLPANQKVLLDGFVCANQAKSEQWALIEQPTSSSLPGGVFVDCCLITLPKKGPYKVPVLLRNETNHDITLPTNCVIAELVVPDCVIPNPMPDEKSGPKISANCSAQQQTTDTKSTLSFDFGISPLSEEWKQRITQKLNSFSDVFSHHDLDFGHANKIQHHIKLKDETPFKQRSRPIHPHDFEAVKKHLQALLDAGIISESESPFSSPIVVVRKKNGDVRLCVDYRKLNLQTIRDAYALPNLEESFSALAGSQWFSVMDLKSGYYQIEMNEADKPKTAFVCPFGFYQFNRMPQGITNAPSTFQRLMEKCMKDINLKEVLVFLDDLIVFSSTLEEHETRLSHVLERLREYGLKLSPEKCKFFQTSVRYLGHIVSRDGVKTDPEKVETLKTWPRPQTLKELQSFLGFTGYYRRFVKDYSKIVKPLTSLTAGYPPKRKGFKPSLDDCKYLNPKEHFGERWTDACQQAFEGIIETLTSSPVLGYADPKLPYFLHTDASTTGVGAALYQEQNGHTRVIAYASRGLSRSESRYPAHKLEFLALKWAITDKFHDYLYGNTFTVVTDNNPLTYLLTTAKLDAASYRWLAALSTYTFDIKYRAGKQNLDADGLSRRPHGELEEDVVSQEECQRIEQFKSHILSSVNEADPQLLHAKTVTATCQRHMALTQNDHSFGLVQSLAMSPAAIPTVFEEEDSNNGLLTIPKYSHPDLVQMQRDDPVIGKAMSLLEAGNNLPTNFKADSHDLYLVLKEWKRLEIQNDLLFRKRLSGTETVMQLLLPDVLRPTVLQNLHDDMGHLGIERTLELVRSRFYWPKMAADVERKVKTCERCVRRKAPPDKAAPLVNIQTTRPMELVCMDFLSLEPDSKNTKDILVITDHFTKYAVAMPTRDQKASTVAKCLWEHFLVHYGFPERLHSDQGRDFESHTIRELCSLLGIRKVRTSPYHPRGNPVERYNRTLLSMLGTLKDKEKSHWCEYVKPLTHAYNCTKNDVTGFSPYELMFGRQPRLPIDIAFGLPVTNKSPQSHSQYVKKLKSHLEESYLVAITNSRKMAEKNKKRFDKVIRESTLDVGDRVLVRNLRLRTKHKLADKWEQTIYVITKKMGELPVYSLKPEKGDGPLRTLHRDLLLPCGFLSQTEEERPEHGSKPKRPQTRQSTVQPEDHNWVQEEDEEICYQFEPSQGTREVHFIKVYDTTIPTSDKDKEEPKKSEREPCMNQFAGPLGQQEALPSGSHLSEIPTGTLHSPGTPIRETPNESSQHLCVPEKEKATDSYLPDSEYGNTTDEESEPLSSGNSDFKSKDSYSDLPPSMPDIPADLPDLQEGSSEQTRDQEAVGIEIRNQLKEHLETKVQKNDSEIPQPVRRSERNRQPSRRFHYPELGNPLVTVVKSLFQGLSTAFSDSLNADDRDWWSQSQAYEITTPILG</sequence>
<dbReference type="PROSITE" id="PS50878">
    <property type="entry name" value="RT_POL"/>
    <property type="match status" value="1"/>
</dbReference>
<dbReference type="Gene3D" id="3.10.10.10">
    <property type="entry name" value="HIV Type 1 Reverse Transcriptase, subunit A, domain 1"/>
    <property type="match status" value="1"/>
</dbReference>
<dbReference type="Gene3D" id="3.30.70.270">
    <property type="match status" value="2"/>
</dbReference>
<dbReference type="Pfam" id="PF00078">
    <property type="entry name" value="RVT_1"/>
    <property type="match status" value="1"/>
</dbReference>
<protein>
    <recommendedName>
        <fullName evidence="3">Gypsy retrotransposon integrase-like protein 1</fullName>
        <ecNumber evidence="2">3.1.26.4</ecNumber>
    </recommendedName>
</protein>
<dbReference type="CDD" id="cd01647">
    <property type="entry name" value="RT_LTR"/>
    <property type="match status" value="1"/>
</dbReference>
<dbReference type="CDD" id="cd09274">
    <property type="entry name" value="RNase_HI_RT_Ty3"/>
    <property type="match status" value="1"/>
</dbReference>
<dbReference type="InterPro" id="IPR043128">
    <property type="entry name" value="Rev_trsase/Diguanyl_cyclase"/>
</dbReference>
<evidence type="ECO:0000259" key="5">
    <source>
        <dbReference type="PROSITE" id="PS50878"/>
    </source>
</evidence>
<accession>A0A8C4H7Y4</accession>
<keyword evidence="8" id="KW-1185">Reference proteome</keyword>
<name>A0A8C4H7Y4_DICLA</name>
<feature type="region of interest" description="Disordered" evidence="4">
    <location>
        <begin position="1313"/>
        <end position="1448"/>
    </location>
</feature>
<evidence type="ECO:0000256" key="2">
    <source>
        <dbReference type="ARBA" id="ARBA00012180"/>
    </source>
</evidence>
<evidence type="ECO:0000256" key="3">
    <source>
        <dbReference type="ARBA" id="ARBA00039658"/>
    </source>
</evidence>
<reference evidence="7" key="1">
    <citation type="submission" date="2025-08" db="UniProtKB">
        <authorList>
            <consortium name="Ensembl"/>
        </authorList>
    </citation>
    <scope>IDENTIFICATION</scope>
</reference>
<dbReference type="FunFam" id="3.30.420.10:FF:000269">
    <property type="entry name" value="Uncharacterized protein"/>
    <property type="match status" value="1"/>
</dbReference>
<dbReference type="InterPro" id="IPR001584">
    <property type="entry name" value="Integrase_cat-core"/>
</dbReference>
<evidence type="ECO:0000313" key="8">
    <source>
        <dbReference type="Proteomes" id="UP000694389"/>
    </source>
</evidence>
<evidence type="ECO:0000259" key="6">
    <source>
        <dbReference type="PROSITE" id="PS50994"/>
    </source>
</evidence>
<dbReference type="InterPro" id="IPR036397">
    <property type="entry name" value="RNaseH_sf"/>
</dbReference>
<evidence type="ECO:0000256" key="1">
    <source>
        <dbReference type="ARBA" id="ARBA00010879"/>
    </source>
</evidence>
<evidence type="ECO:0000256" key="4">
    <source>
        <dbReference type="SAM" id="MobiDB-lite"/>
    </source>
</evidence>
<feature type="region of interest" description="Disordered" evidence="4">
    <location>
        <begin position="1255"/>
        <end position="1283"/>
    </location>
</feature>
<dbReference type="SUPFAM" id="SSF53098">
    <property type="entry name" value="Ribonuclease H-like"/>
    <property type="match status" value="1"/>
</dbReference>
<dbReference type="InterPro" id="IPR041577">
    <property type="entry name" value="RT_RNaseH_2"/>
</dbReference>
<organism evidence="7 8">
    <name type="scientific">Dicentrarchus labrax</name>
    <name type="common">European seabass</name>
    <name type="synonym">Morone labrax</name>
    <dbReference type="NCBI Taxonomy" id="13489"/>
    <lineage>
        <taxon>Eukaryota</taxon>
        <taxon>Metazoa</taxon>
        <taxon>Chordata</taxon>
        <taxon>Craniata</taxon>
        <taxon>Vertebrata</taxon>
        <taxon>Euteleostomi</taxon>
        <taxon>Actinopterygii</taxon>
        <taxon>Neopterygii</taxon>
        <taxon>Teleostei</taxon>
        <taxon>Neoteleostei</taxon>
        <taxon>Acanthomorphata</taxon>
        <taxon>Eupercaria</taxon>
        <taxon>Moronidae</taxon>
        <taxon>Dicentrarchus</taxon>
    </lineage>
</organism>
<dbReference type="InterPro" id="IPR043502">
    <property type="entry name" value="DNA/RNA_pol_sf"/>
</dbReference>
<dbReference type="Proteomes" id="UP000694389">
    <property type="component" value="Unassembled WGS sequence"/>
</dbReference>
<dbReference type="InterPro" id="IPR050951">
    <property type="entry name" value="Retrovirus_Pol_polyprotein"/>
</dbReference>
<reference evidence="7" key="2">
    <citation type="submission" date="2025-09" db="UniProtKB">
        <authorList>
            <consortium name="Ensembl"/>
        </authorList>
    </citation>
    <scope>IDENTIFICATION</scope>
</reference>
<dbReference type="InterPro" id="IPR000477">
    <property type="entry name" value="RT_dom"/>
</dbReference>
<feature type="region of interest" description="Disordered" evidence="4">
    <location>
        <begin position="1467"/>
        <end position="1492"/>
    </location>
</feature>
<dbReference type="EC" id="3.1.26.4" evidence="2"/>
<dbReference type="InterPro" id="IPR041588">
    <property type="entry name" value="Integrase_H2C2"/>
</dbReference>
<dbReference type="PROSITE" id="PS50994">
    <property type="entry name" value="INTEGRASE"/>
    <property type="match status" value="1"/>
</dbReference>
<dbReference type="FunFam" id="3.30.70.270:FF:000020">
    <property type="entry name" value="Transposon Tf2-6 polyprotein-like Protein"/>
    <property type="match status" value="1"/>
</dbReference>
<dbReference type="FunFam" id="1.10.340.70:FF:000001">
    <property type="entry name" value="Retrovirus-related Pol polyprotein from transposon gypsy-like Protein"/>
    <property type="match status" value="1"/>
</dbReference>